<sequence>PAAAAKKKPKKGKTLTLTDFLAEDGGGGGGPTYIPKPVSWADETDDLEGERGIPGARTAWLWDLHSQPPEQHFWSQDSIPSPQSCISSSVIGIPSPRSSIPGAGTASSIPGYHFEH</sequence>
<protein>
    <submittedName>
        <fullName evidence="2">Uncharacterized protein</fullName>
    </submittedName>
</protein>
<dbReference type="Proteomes" id="UP000694409">
    <property type="component" value="Unassembled WGS sequence"/>
</dbReference>
<organism evidence="2 3">
    <name type="scientific">Serinus canaria</name>
    <name type="common">Island canary</name>
    <name type="synonym">Fringilla canaria</name>
    <dbReference type="NCBI Taxonomy" id="9135"/>
    <lineage>
        <taxon>Eukaryota</taxon>
        <taxon>Metazoa</taxon>
        <taxon>Chordata</taxon>
        <taxon>Craniata</taxon>
        <taxon>Vertebrata</taxon>
        <taxon>Euteleostomi</taxon>
        <taxon>Archelosauria</taxon>
        <taxon>Archosauria</taxon>
        <taxon>Dinosauria</taxon>
        <taxon>Saurischia</taxon>
        <taxon>Theropoda</taxon>
        <taxon>Coelurosauria</taxon>
        <taxon>Aves</taxon>
        <taxon>Neognathae</taxon>
        <taxon>Neoaves</taxon>
        <taxon>Telluraves</taxon>
        <taxon>Australaves</taxon>
        <taxon>Passeriformes</taxon>
        <taxon>Passeroidea</taxon>
        <taxon>Fringillidae</taxon>
        <taxon>Carduelinae</taxon>
        <taxon>Serinus</taxon>
    </lineage>
</organism>
<accession>A0A8C9N2H7</accession>
<reference evidence="2" key="2">
    <citation type="submission" date="2025-09" db="UniProtKB">
        <authorList>
            <consortium name="Ensembl"/>
        </authorList>
    </citation>
    <scope>IDENTIFICATION</scope>
</reference>
<evidence type="ECO:0000313" key="3">
    <source>
        <dbReference type="Proteomes" id="UP000694409"/>
    </source>
</evidence>
<dbReference type="AlphaFoldDB" id="A0A8C9N2H7"/>
<evidence type="ECO:0000256" key="1">
    <source>
        <dbReference type="SAM" id="MobiDB-lite"/>
    </source>
</evidence>
<reference evidence="2" key="1">
    <citation type="submission" date="2025-08" db="UniProtKB">
        <authorList>
            <consortium name="Ensembl"/>
        </authorList>
    </citation>
    <scope>IDENTIFICATION</scope>
</reference>
<keyword evidence="3" id="KW-1185">Reference proteome</keyword>
<evidence type="ECO:0000313" key="2">
    <source>
        <dbReference type="Ensembl" id="ENSSCAP00000011171.1"/>
    </source>
</evidence>
<name>A0A8C9N2H7_SERCA</name>
<feature type="region of interest" description="Disordered" evidence="1">
    <location>
        <begin position="85"/>
        <end position="116"/>
    </location>
</feature>
<dbReference type="Ensembl" id="ENSSCAT00000012621.1">
    <property type="protein sequence ID" value="ENSSCAP00000011171.1"/>
    <property type="gene ID" value="ENSSCAG00000008426.1"/>
</dbReference>
<proteinExistence type="predicted"/>